<protein>
    <submittedName>
        <fullName evidence="2">Uncharacterized protein</fullName>
    </submittedName>
</protein>
<dbReference type="Proteomes" id="UP000255534">
    <property type="component" value="Unassembled WGS sequence"/>
</dbReference>
<evidence type="ECO:0000313" key="2">
    <source>
        <dbReference type="EMBL" id="SUG69497.1"/>
    </source>
</evidence>
<keyword evidence="1" id="KW-1133">Transmembrane helix</keyword>
<gene>
    <name evidence="2" type="ORF">NCTC5798_00564</name>
</gene>
<keyword evidence="1" id="KW-0472">Membrane</keyword>
<name>A0A379UNI9_SALET</name>
<organism evidence="2 3">
    <name type="scientific">Salmonella enterica I</name>
    <dbReference type="NCBI Taxonomy" id="59201"/>
    <lineage>
        <taxon>Bacteria</taxon>
        <taxon>Pseudomonadati</taxon>
        <taxon>Pseudomonadota</taxon>
        <taxon>Gammaproteobacteria</taxon>
        <taxon>Enterobacterales</taxon>
        <taxon>Enterobacteriaceae</taxon>
        <taxon>Salmonella</taxon>
    </lineage>
</organism>
<keyword evidence="1" id="KW-0812">Transmembrane</keyword>
<dbReference type="EMBL" id="UGXK01000001">
    <property type="protein sequence ID" value="SUG69497.1"/>
    <property type="molecule type" value="Genomic_DNA"/>
</dbReference>
<dbReference type="AlphaFoldDB" id="A0A379UNI9"/>
<evidence type="ECO:0000313" key="3">
    <source>
        <dbReference type="Proteomes" id="UP000255534"/>
    </source>
</evidence>
<accession>A0A379UNI9</accession>
<sequence>MQCVHNFIHAALVVKTDGRVAYRLEPYFLRRLAIRSTALISSIQACSFFVSFAILLSLLMWRLRFAFQESMIFPERRCNHRAPSSRQQLHHPEQRRDSGAFPICWCECSVFRLRLQAVSSLSFSFDNLDAFGGQGGFYFILQINP</sequence>
<evidence type="ECO:0000256" key="1">
    <source>
        <dbReference type="SAM" id="Phobius"/>
    </source>
</evidence>
<reference evidence="2 3" key="1">
    <citation type="submission" date="2018-06" db="EMBL/GenBank/DDBJ databases">
        <authorList>
            <consortium name="Pathogen Informatics"/>
            <person name="Doyle S."/>
        </authorList>
    </citation>
    <scope>NUCLEOTIDE SEQUENCE [LARGE SCALE GENOMIC DNA]</scope>
    <source>
        <strain evidence="2 3">NCTC5798</strain>
    </source>
</reference>
<proteinExistence type="predicted"/>
<feature type="transmembrane region" description="Helical" evidence="1">
    <location>
        <begin position="38"/>
        <end position="61"/>
    </location>
</feature>